<evidence type="ECO:0000313" key="10">
    <source>
        <dbReference type="EMBL" id="KAG8228894.1"/>
    </source>
</evidence>
<protein>
    <submittedName>
        <fullName evidence="10">Uncharacterized protein</fullName>
    </submittedName>
</protein>
<accession>A0A8K0K5Q4</accession>
<dbReference type="OrthoDB" id="494673at2759"/>
<dbReference type="EMBL" id="KZ308393">
    <property type="protein sequence ID" value="KAG8228894.1"/>
    <property type="molecule type" value="Genomic_DNA"/>
</dbReference>
<keyword evidence="11" id="KW-1185">Reference proteome</keyword>
<evidence type="ECO:0000256" key="2">
    <source>
        <dbReference type="ARBA" id="ARBA00009848"/>
    </source>
</evidence>
<keyword evidence="3" id="KW-0813">Transport</keyword>
<keyword evidence="5" id="KW-1133">Transmembrane helix</keyword>
<dbReference type="InterPro" id="IPR027309">
    <property type="entry name" value="P2X_extracellular_dom_sf"/>
</dbReference>
<keyword evidence="4" id="KW-0812">Transmembrane</keyword>
<evidence type="ECO:0000256" key="3">
    <source>
        <dbReference type="ARBA" id="ARBA00022448"/>
    </source>
</evidence>
<dbReference type="Pfam" id="PF00864">
    <property type="entry name" value="P2X_receptor"/>
    <property type="match status" value="1"/>
</dbReference>
<comment type="similarity">
    <text evidence="2">Belongs to the P2X receptor family.</text>
</comment>
<name>A0A8K0K5Q4_LADFU</name>
<dbReference type="Proteomes" id="UP000792457">
    <property type="component" value="Unassembled WGS sequence"/>
</dbReference>
<proteinExistence type="inferred from homology"/>
<dbReference type="Gene3D" id="2.60.490.10">
    <property type="entry name" value="atp-gated p2x4 ion channel domain"/>
    <property type="match status" value="1"/>
</dbReference>
<evidence type="ECO:0000256" key="9">
    <source>
        <dbReference type="ARBA" id="ARBA00023303"/>
    </source>
</evidence>
<keyword evidence="6" id="KW-0406">Ion transport</keyword>
<evidence type="ECO:0000256" key="7">
    <source>
        <dbReference type="ARBA" id="ARBA00023136"/>
    </source>
</evidence>
<evidence type="ECO:0000256" key="8">
    <source>
        <dbReference type="ARBA" id="ARBA00023286"/>
    </source>
</evidence>
<dbReference type="GO" id="GO:0012505">
    <property type="term" value="C:endomembrane system"/>
    <property type="evidence" value="ECO:0007669"/>
    <property type="project" value="UniProtKB-SubCell"/>
</dbReference>
<organism evidence="10 11">
    <name type="scientific">Ladona fulva</name>
    <name type="common">Scarce chaser dragonfly</name>
    <name type="synonym">Libellula fulva</name>
    <dbReference type="NCBI Taxonomy" id="123851"/>
    <lineage>
        <taxon>Eukaryota</taxon>
        <taxon>Metazoa</taxon>
        <taxon>Ecdysozoa</taxon>
        <taxon>Arthropoda</taxon>
        <taxon>Hexapoda</taxon>
        <taxon>Insecta</taxon>
        <taxon>Pterygota</taxon>
        <taxon>Palaeoptera</taxon>
        <taxon>Odonata</taxon>
        <taxon>Epiprocta</taxon>
        <taxon>Anisoptera</taxon>
        <taxon>Libelluloidea</taxon>
        <taxon>Libellulidae</taxon>
        <taxon>Ladona</taxon>
    </lineage>
</organism>
<keyword evidence="9" id="KW-0407">Ion channel</keyword>
<dbReference type="PANTHER" id="PTHR10125:SF31">
    <property type="entry name" value="P2X RECEPTOR E"/>
    <property type="match status" value="1"/>
</dbReference>
<evidence type="ECO:0000313" key="11">
    <source>
        <dbReference type="Proteomes" id="UP000792457"/>
    </source>
</evidence>
<dbReference type="AlphaFoldDB" id="A0A8K0K5Q4"/>
<dbReference type="PANTHER" id="PTHR10125">
    <property type="entry name" value="P2X PURINOCEPTOR"/>
    <property type="match status" value="1"/>
</dbReference>
<dbReference type="InterPro" id="IPR059116">
    <property type="entry name" value="P2X_receptor"/>
</dbReference>
<dbReference type="GO" id="GO:0004931">
    <property type="term" value="F:extracellularly ATP-gated monoatomic cation channel activity"/>
    <property type="evidence" value="ECO:0007669"/>
    <property type="project" value="TreeGrafter"/>
</dbReference>
<gene>
    <name evidence="10" type="ORF">J437_LFUL007631</name>
</gene>
<keyword evidence="8" id="KW-1071">Ligand-gated ion channel</keyword>
<keyword evidence="7" id="KW-0472">Membrane</keyword>
<comment type="subcellular location">
    <subcellularLocation>
        <location evidence="1">Endomembrane system</location>
    </subcellularLocation>
</comment>
<evidence type="ECO:0000256" key="1">
    <source>
        <dbReference type="ARBA" id="ARBA00004308"/>
    </source>
</evidence>
<reference evidence="10" key="1">
    <citation type="submission" date="2013-04" db="EMBL/GenBank/DDBJ databases">
        <authorList>
            <person name="Qu J."/>
            <person name="Murali S.C."/>
            <person name="Bandaranaike D."/>
            <person name="Bellair M."/>
            <person name="Blankenburg K."/>
            <person name="Chao H."/>
            <person name="Dinh H."/>
            <person name="Doddapaneni H."/>
            <person name="Downs B."/>
            <person name="Dugan-Rocha S."/>
            <person name="Elkadiri S."/>
            <person name="Gnanaolivu R.D."/>
            <person name="Hernandez B."/>
            <person name="Javaid M."/>
            <person name="Jayaseelan J.C."/>
            <person name="Lee S."/>
            <person name="Li M."/>
            <person name="Ming W."/>
            <person name="Munidasa M."/>
            <person name="Muniz J."/>
            <person name="Nguyen L."/>
            <person name="Ongeri F."/>
            <person name="Osuji N."/>
            <person name="Pu L.-L."/>
            <person name="Puazo M."/>
            <person name="Qu C."/>
            <person name="Quiroz J."/>
            <person name="Raj R."/>
            <person name="Weissenberger G."/>
            <person name="Xin Y."/>
            <person name="Zou X."/>
            <person name="Han Y."/>
            <person name="Richards S."/>
            <person name="Worley K."/>
            <person name="Muzny D."/>
            <person name="Gibbs R."/>
        </authorList>
    </citation>
    <scope>NUCLEOTIDE SEQUENCE</scope>
    <source>
        <strain evidence="10">Sampled in the wild</strain>
    </source>
</reference>
<evidence type="ECO:0000256" key="6">
    <source>
        <dbReference type="ARBA" id="ARBA00023065"/>
    </source>
</evidence>
<dbReference type="GO" id="GO:0016020">
    <property type="term" value="C:membrane"/>
    <property type="evidence" value="ECO:0007669"/>
    <property type="project" value="TreeGrafter"/>
</dbReference>
<dbReference type="GO" id="GO:0098794">
    <property type="term" value="C:postsynapse"/>
    <property type="evidence" value="ECO:0007669"/>
    <property type="project" value="GOC"/>
</dbReference>
<evidence type="ECO:0000256" key="5">
    <source>
        <dbReference type="ARBA" id="ARBA00022989"/>
    </source>
</evidence>
<reference evidence="10" key="2">
    <citation type="submission" date="2017-10" db="EMBL/GenBank/DDBJ databases">
        <title>Ladona fulva Genome sequencing and assembly.</title>
        <authorList>
            <person name="Murali S."/>
            <person name="Richards S."/>
            <person name="Bandaranaike D."/>
            <person name="Bellair M."/>
            <person name="Blankenburg K."/>
            <person name="Chao H."/>
            <person name="Dinh H."/>
            <person name="Doddapaneni H."/>
            <person name="Dugan-Rocha S."/>
            <person name="Elkadiri S."/>
            <person name="Gnanaolivu R."/>
            <person name="Hernandez B."/>
            <person name="Skinner E."/>
            <person name="Javaid M."/>
            <person name="Lee S."/>
            <person name="Li M."/>
            <person name="Ming W."/>
            <person name="Munidasa M."/>
            <person name="Muniz J."/>
            <person name="Nguyen L."/>
            <person name="Hughes D."/>
            <person name="Osuji N."/>
            <person name="Pu L.-L."/>
            <person name="Puazo M."/>
            <person name="Qu C."/>
            <person name="Quiroz J."/>
            <person name="Raj R."/>
            <person name="Weissenberger G."/>
            <person name="Xin Y."/>
            <person name="Zou X."/>
            <person name="Han Y."/>
            <person name="Worley K."/>
            <person name="Muzny D."/>
            <person name="Gibbs R."/>
        </authorList>
    </citation>
    <scope>NUCLEOTIDE SEQUENCE</scope>
    <source>
        <strain evidence="10">Sampled in the wild</strain>
    </source>
</reference>
<comment type="caution">
    <text evidence="10">The sequence shown here is derived from an EMBL/GenBank/DDBJ whole genome shotgun (WGS) entry which is preliminary data.</text>
</comment>
<evidence type="ECO:0000256" key="4">
    <source>
        <dbReference type="ARBA" id="ARBA00022692"/>
    </source>
</evidence>
<sequence length="195" mass="22435">MNDPLCPIFRIKDMVESAGQNFSLVARKYFKIIINNQVHSSTYRSNMISSKNFNRLQSCRYDKMNDPLCPIFRIKDMVESAGQNFSLVARKGAVIEVRIIWNCDLDLNFMKSCLPEYSFHRLDYVNYNVTFGWNFRHSFHNEHGRRMSQEFYGIKFVIQAHGEGCKTAVIPILSNLGFGCGFFVIVSKCNGISSA</sequence>
<dbReference type="GO" id="GO:0070588">
    <property type="term" value="P:calcium ion transmembrane transport"/>
    <property type="evidence" value="ECO:0007669"/>
    <property type="project" value="TreeGrafter"/>
</dbReference>